<keyword evidence="3" id="KW-1185">Reference proteome</keyword>
<sequence length="193" mass="21304">MADTRNRYVFNTTLDGFINVYEDSGKFNNRSFSFAFPADVVAQAESDREELLEWARSKAPNPKRVEVALPKWDDEGLVKYSYGGETRRAEPVFVDTEGQPIERAVLRDVRKGTKVRLIVQQGPYVFGNKVGTRLKVLGVQIIELATGNGAVDSGDLSVEDVAGIFGAAEGFKQSAPAVRKAETEETEGDSYDF</sequence>
<dbReference type="GeneID" id="26646403"/>
<dbReference type="OrthoDB" id="16382at10239"/>
<gene>
    <name evidence="2" type="ORF">S-CBP42_0046</name>
</gene>
<dbReference type="EMBL" id="KC310805">
    <property type="protein sequence ID" value="AGK86697.1"/>
    <property type="molecule type" value="Genomic_DNA"/>
</dbReference>
<proteinExistence type="predicted"/>
<evidence type="ECO:0000256" key="1">
    <source>
        <dbReference type="SAM" id="MobiDB-lite"/>
    </source>
</evidence>
<feature type="compositionally biased region" description="Acidic residues" evidence="1">
    <location>
        <begin position="184"/>
        <end position="193"/>
    </location>
</feature>
<dbReference type="Gene3D" id="2.40.50.140">
    <property type="entry name" value="Nucleic acid-binding proteins"/>
    <property type="match status" value="1"/>
</dbReference>
<dbReference type="KEGG" id="vg:26646403"/>
<reference evidence="2 3" key="2">
    <citation type="journal article" date="2015" name="PLoS ONE">
        <title>Comparative Genomic and Phylogenomic Analyses Reveal a Conserved Core Genome Shared by Estuarine and Oceanic Cyanopodoviruses.</title>
        <authorList>
            <person name="Huang S."/>
            <person name="Zhang S."/>
            <person name="Jiao N."/>
            <person name="Chen F."/>
        </authorList>
    </citation>
    <scope>NUCLEOTIDE SEQUENCE [LARGE SCALE GENOMIC DNA]</scope>
</reference>
<dbReference type="SUPFAM" id="SSF50249">
    <property type="entry name" value="Nucleic acid-binding proteins"/>
    <property type="match status" value="1"/>
</dbReference>
<feature type="region of interest" description="Disordered" evidence="1">
    <location>
        <begin position="174"/>
        <end position="193"/>
    </location>
</feature>
<dbReference type="InterPro" id="IPR012340">
    <property type="entry name" value="NA-bd_OB-fold"/>
</dbReference>
<protein>
    <submittedName>
        <fullName evidence="2">SsDNA binding protein</fullName>
    </submittedName>
</protein>
<reference evidence="3" key="1">
    <citation type="submission" date="2012-12" db="EMBL/GenBank/DDBJ databases">
        <title>Genomics of marine cyanopodoviruses.</title>
        <authorList>
            <person name="Huang S."/>
            <person name="Chen F."/>
        </authorList>
    </citation>
    <scope>NUCLEOTIDE SEQUENCE [LARGE SCALE GENOMIC DNA]</scope>
</reference>
<accession>A0A096VKY9</accession>
<dbReference type="Proteomes" id="UP000030042">
    <property type="component" value="Segment"/>
</dbReference>
<organism evidence="2 3">
    <name type="scientific">Synechococcus phage S-CBP42</name>
    <dbReference type="NCBI Taxonomy" id="461711"/>
    <lineage>
        <taxon>Viruses</taxon>
        <taxon>Duplodnaviria</taxon>
        <taxon>Heunggongvirae</taxon>
        <taxon>Uroviricota</taxon>
        <taxon>Caudoviricetes</taxon>
        <taxon>Autographivirales</taxon>
        <taxon>Aegirvirus</taxon>
        <taxon>Aegirvirus SCBP42</taxon>
    </lineage>
</organism>
<name>A0A096VKY9_9CAUD</name>
<evidence type="ECO:0000313" key="3">
    <source>
        <dbReference type="Proteomes" id="UP000030042"/>
    </source>
</evidence>
<dbReference type="RefSeq" id="YP_009220230.1">
    <property type="nucleotide sequence ID" value="NC_029031.1"/>
</dbReference>
<evidence type="ECO:0000313" key="2">
    <source>
        <dbReference type="EMBL" id="AGK86697.1"/>
    </source>
</evidence>